<accession>A0ABX2XBS4</accession>
<proteinExistence type="predicted"/>
<reference evidence="3" key="1">
    <citation type="submission" date="2016-03" db="EMBL/GenBank/DDBJ databases">
        <title>Draft genome sequence of Paenibacillus glacialis DSM 22343.</title>
        <authorList>
            <person name="Shin S.-K."/>
            <person name="Yi H."/>
        </authorList>
    </citation>
    <scope>NUCLEOTIDE SEQUENCE [LARGE SCALE GENOMIC DNA]</scope>
    <source>
        <strain evidence="3">CCUG 60099</strain>
    </source>
</reference>
<name>A0ABX2XBS4_9FLAO</name>
<sequence>MLIWNADLTDSLRENADKNRFFIVFFFVRLSAAEVFATIIKLVFLRLRFNNLDSFNFKFCYVIANVTFYKTIIINKHIYFNFIITNRTIVNYIYDFDR</sequence>
<evidence type="ECO:0000313" key="2">
    <source>
        <dbReference type="EMBL" id="OCB69218.1"/>
    </source>
</evidence>
<evidence type="ECO:0000256" key="1">
    <source>
        <dbReference type="SAM" id="Phobius"/>
    </source>
</evidence>
<dbReference type="EMBL" id="LVEN01000046">
    <property type="protein sequence ID" value="OCB69218.1"/>
    <property type="molecule type" value="Genomic_DNA"/>
</dbReference>
<feature type="transmembrane region" description="Helical" evidence="1">
    <location>
        <begin position="20"/>
        <end position="44"/>
    </location>
</feature>
<dbReference type="Proteomes" id="UP000093343">
    <property type="component" value="Unassembled WGS sequence"/>
</dbReference>
<evidence type="ECO:0000313" key="3">
    <source>
        <dbReference type="Proteomes" id="UP000093343"/>
    </source>
</evidence>
<keyword evidence="1" id="KW-0472">Membrane</keyword>
<keyword evidence="3" id="KW-1185">Reference proteome</keyword>
<gene>
    <name evidence="2" type="ORF">FLP_21180</name>
</gene>
<keyword evidence="1" id="KW-0812">Transmembrane</keyword>
<protein>
    <submittedName>
        <fullName evidence="2">Uncharacterized protein</fullName>
    </submittedName>
</protein>
<organism evidence="2 3">
    <name type="scientific">Flavobacterium piscis</name>
    <dbReference type="NCBI Taxonomy" id="1114874"/>
    <lineage>
        <taxon>Bacteria</taxon>
        <taxon>Pseudomonadati</taxon>
        <taxon>Bacteroidota</taxon>
        <taxon>Flavobacteriia</taxon>
        <taxon>Flavobacteriales</taxon>
        <taxon>Flavobacteriaceae</taxon>
        <taxon>Flavobacterium</taxon>
    </lineage>
</organism>
<comment type="caution">
    <text evidence="2">The sequence shown here is derived from an EMBL/GenBank/DDBJ whole genome shotgun (WGS) entry which is preliminary data.</text>
</comment>
<keyword evidence="1" id="KW-1133">Transmembrane helix</keyword>